<comment type="caution">
    <text evidence="1">The sequence shown here is derived from an EMBL/GenBank/DDBJ whole genome shotgun (WGS) entry which is preliminary data.</text>
</comment>
<name>A0ABV4X4B0_9CYAN</name>
<dbReference type="InterPro" id="IPR021679">
    <property type="entry name" value="Toxin_endonuclease_YhaV"/>
</dbReference>
<evidence type="ECO:0000313" key="1">
    <source>
        <dbReference type="EMBL" id="MFB2877623.1"/>
    </source>
</evidence>
<protein>
    <submittedName>
        <fullName evidence="1">Type II toxin-antitoxin system YhaV family toxin</fullName>
    </submittedName>
</protein>
<dbReference type="RefSeq" id="WP_413270721.1">
    <property type="nucleotide sequence ID" value="NZ_JBHFNQ010000094.1"/>
</dbReference>
<dbReference type="Pfam" id="PF11663">
    <property type="entry name" value="Toxin_YhaV"/>
    <property type="match status" value="1"/>
</dbReference>
<evidence type="ECO:0000313" key="2">
    <source>
        <dbReference type="Proteomes" id="UP001576774"/>
    </source>
</evidence>
<reference evidence="1 2" key="1">
    <citation type="submission" date="2024-09" db="EMBL/GenBank/DDBJ databases">
        <title>Floridaenema gen nov. (Aerosakkonemataceae, Aerosakkonematales ord. nov., Cyanobacteria) from benthic tropical and subtropical fresh waters, with the description of four new species.</title>
        <authorList>
            <person name="Moretto J.A."/>
            <person name="Berthold D.E."/>
            <person name="Lefler F.W."/>
            <person name="Huang I.-S."/>
            <person name="Laughinghouse H. IV."/>
        </authorList>
    </citation>
    <scope>NUCLEOTIDE SEQUENCE [LARGE SCALE GENOMIC DNA]</scope>
    <source>
        <strain evidence="1 2">BLCC-F46</strain>
    </source>
</reference>
<keyword evidence="2" id="KW-1185">Reference proteome</keyword>
<organism evidence="1 2">
    <name type="scientific">Floridaenema aerugineum BLCC-F46</name>
    <dbReference type="NCBI Taxonomy" id="3153654"/>
    <lineage>
        <taxon>Bacteria</taxon>
        <taxon>Bacillati</taxon>
        <taxon>Cyanobacteriota</taxon>
        <taxon>Cyanophyceae</taxon>
        <taxon>Oscillatoriophycideae</taxon>
        <taxon>Aerosakkonematales</taxon>
        <taxon>Aerosakkonemataceae</taxon>
        <taxon>Floridanema</taxon>
        <taxon>Floridanema aerugineum</taxon>
    </lineage>
</organism>
<gene>
    <name evidence="1" type="ORF">ACE1CC_12285</name>
</gene>
<accession>A0ABV4X4B0</accession>
<proteinExistence type="predicted"/>
<dbReference type="Proteomes" id="UP001576774">
    <property type="component" value="Unassembled WGS sequence"/>
</dbReference>
<dbReference type="EMBL" id="JBHFNQ010000094">
    <property type="protein sequence ID" value="MFB2877623.1"/>
    <property type="molecule type" value="Genomic_DNA"/>
</dbReference>
<sequence>MTHLISHGWNIRFHPLFSKQRLDLVNNVKKIKARLSNEKEYRSHPQVKLFLAVRQGYLEHIPSDPFSLRFALKDDLRGYSRLKGMGLPNRYRLFFRVYQQEEQKEIVILWLGYPRKEGDKNDCYAVFQKMVLNGTFPASMQELIEQCEIGNGIIEATDENVKDESGDNK</sequence>